<name>A0A8J4XEA3_CLAMG</name>
<protein>
    <submittedName>
        <fullName evidence="1">Protein eva-1 B-like</fullName>
    </submittedName>
</protein>
<evidence type="ECO:0000313" key="2">
    <source>
        <dbReference type="Proteomes" id="UP000727407"/>
    </source>
</evidence>
<reference evidence="1" key="1">
    <citation type="submission" date="2020-07" db="EMBL/GenBank/DDBJ databases">
        <title>Clarias magur genome sequencing, assembly and annotation.</title>
        <authorList>
            <person name="Kushwaha B."/>
            <person name="Kumar R."/>
            <person name="Das P."/>
            <person name="Joshi C.G."/>
            <person name="Kumar D."/>
            <person name="Nagpure N.S."/>
            <person name="Pandey M."/>
            <person name="Agarwal S."/>
            <person name="Srivastava S."/>
            <person name="Singh M."/>
            <person name="Sahoo L."/>
            <person name="Jayasankar P."/>
            <person name="Meher P.K."/>
            <person name="Koringa P.G."/>
            <person name="Iquebal M.A."/>
            <person name="Das S.P."/>
            <person name="Bit A."/>
            <person name="Patnaik S."/>
            <person name="Patel N."/>
            <person name="Shah T.M."/>
            <person name="Hinsu A."/>
            <person name="Jena J.K."/>
        </authorList>
    </citation>
    <scope>NUCLEOTIDE SEQUENCE</scope>
    <source>
        <strain evidence="1">CIFAMagur01</strain>
        <tissue evidence="1">Testis</tissue>
    </source>
</reference>
<dbReference type="OrthoDB" id="8956386at2759"/>
<dbReference type="EMBL" id="QNUK01000112">
    <property type="protein sequence ID" value="KAF5901440.1"/>
    <property type="molecule type" value="Genomic_DNA"/>
</dbReference>
<feature type="non-terminal residue" evidence="1">
    <location>
        <position position="68"/>
    </location>
</feature>
<organism evidence="1 2">
    <name type="scientific">Clarias magur</name>
    <name type="common">Asian catfish</name>
    <name type="synonym">Macropteronotus magur</name>
    <dbReference type="NCBI Taxonomy" id="1594786"/>
    <lineage>
        <taxon>Eukaryota</taxon>
        <taxon>Metazoa</taxon>
        <taxon>Chordata</taxon>
        <taxon>Craniata</taxon>
        <taxon>Vertebrata</taxon>
        <taxon>Euteleostomi</taxon>
        <taxon>Actinopterygii</taxon>
        <taxon>Neopterygii</taxon>
        <taxon>Teleostei</taxon>
        <taxon>Ostariophysi</taxon>
        <taxon>Siluriformes</taxon>
        <taxon>Clariidae</taxon>
        <taxon>Clarias</taxon>
    </lineage>
</organism>
<sequence>KGPDCSKTGKADPGRVKGQFKLNQPVYHEHTLRASVYGVKIQDKVRMDVKRKEMDLLSNSIAAYAHIK</sequence>
<gene>
    <name evidence="1" type="primary">eva1b</name>
    <name evidence="1" type="ORF">DAT39_008832</name>
</gene>
<accession>A0A8J4XEA3</accession>
<dbReference type="Proteomes" id="UP000727407">
    <property type="component" value="Unassembled WGS sequence"/>
</dbReference>
<evidence type="ECO:0000313" key="1">
    <source>
        <dbReference type="EMBL" id="KAF5901440.1"/>
    </source>
</evidence>
<feature type="non-terminal residue" evidence="1">
    <location>
        <position position="1"/>
    </location>
</feature>
<dbReference type="AlphaFoldDB" id="A0A8J4XEA3"/>
<proteinExistence type="predicted"/>
<keyword evidence="2" id="KW-1185">Reference proteome</keyword>
<comment type="caution">
    <text evidence="1">The sequence shown here is derived from an EMBL/GenBank/DDBJ whole genome shotgun (WGS) entry which is preliminary data.</text>
</comment>